<comment type="similarity">
    <text evidence="1">Belongs to the LytR/CpsA/Psr (LCP) family.</text>
</comment>
<sequence length="527" mass="56523">MPIHHDGDSARRDDDADHEFTYESGDQDYDDQDDDDNDRDDDYDEWDTRAPRIHGGGGGGSGRYVGLTALSTLLPGAGLIPTRRRGLGLVLFLGALLLGALALFYAWRKGFVVAALDLAVRPGLLMGLLVATIVGALLWCFGILTTARETTPGGPGRGWRALFAAICCAVIVAPAATAVRYLTIQHDVITVLTGNGNNDDVEANAWADQPRVNILLLGSDAGDDRIGVRTDSMMVASIDTESGDTVLFSLPRNLEHAPIPSSNPLSKLYPNGYDCGDECLLNGIWTLATDHAEQDPALFAGDDNPGLTSTRDVIGEILGLDIDRTLVVNLQGFRALVDAMGGVDINVKERVCVDCQLKNGRIVFAHGIEKWIEPGEQHLNGNLALWYARSRAGSDDFNRMRRQRCVTAAILNQADPVALLRNYPALADVVKDNVAVDIPQSELPAWAQLVGTLQDSGSIRSLPITNQVVKVTNPDYAKIRDVVQDALNPPPPASETSAPSSTPSPSDSSSPTPTQPTDEVEDISTAC</sequence>
<feature type="compositionally biased region" description="Acidic residues" evidence="2">
    <location>
        <begin position="518"/>
        <end position="527"/>
    </location>
</feature>
<dbReference type="NCBIfam" id="TIGR00350">
    <property type="entry name" value="lytR_cpsA_psr"/>
    <property type="match status" value="1"/>
</dbReference>
<organism evidence="5 6">
    <name type="scientific">Knoellia subterranea KCTC 19937</name>
    <dbReference type="NCBI Taxonomy" id="1385521"/>
    <lineage>
        <taxon>Bacteria</taxon>
        <taxon>Bacillati</taxon>
        <taxon>Actinomycetota</taxon>
        <taxon>Actinomycetes</taxon>
        <taxon>Micrococcales</taxon>
        <taxon>Intrasporangiaceae</taxon>
        <taxon>Knoellia</taxon>
    </lineage>
</organism>
<proteinExistence type="inferred from homology"/>
<evidence type="ECO:0000313" key="6">
    <source>
        <dbReference type="Proteomes" id="UP000030011"/>
    </source>
</evidence>
<feature type="compositionally biased region" description="Low complexity" evidence="2">
    <location>
        <begin position="494"/>
        <end position="517"/>
    </location>
</feature>
<evidence type="ECO:0000259" key="4">
    <source>
        <dbReference type="Pfam" id="PF03816"/>
    </source>
</evidence>
<comment type="caution">
    <text evidence="5">The sequence shown here is derived from an EMBL/GenBank/DDBJ whole genome shotgun (WGS) entry which is preliminary data.</text>
</comment>
<dbReference type="EMBL" id="AVPK01000004">
    <property type="protein sequence ID" value="KGN37957.1"/>
    <property type="molecule type" value="Genomic_DNA"/>
</dbReference>
<accession>A0A0A0JPI1</accession>
<evidence type="ECO:0000256" key="2">
    <source>
        <dbReference type="SAM" id="MobiDB-lite"/>
    </source>
</evidence>
<keyword evidence="3" id="KW-0812">Transmembrane</keyword>
<dbReference type="PANTHER" id="PTHR33392">
    <property type="entry name" value="POLYISOPRENYL-TEICHOIC ACID--PEPTIDOGLYCAN TEICHOIC ACID TRANSFERASE TAGU"/>
    <property type="match status" value="1"/>
</dbReference>
<feature type="region of interest" description="Disordered" evidence="2">
    <location>
        <begin position="1"/>
        <end position="57"/>
    </location>
</feature>
<feature type="compositionally biased region" description="Basic and acidic residues" evidence="2">
    <location>
        <begin position="1"/>
        <end position="21"/>
    </location>
</feature>
<dbReference type="Gene3D" id="3.40.630.190">
    <property type="entry name" value="LCP protein"/>
    <property type="match status" value="1"/>
</dbReference>
<dbReference type="RefSeq" id="WP_052112093.1">
    <property type="nucleotide sequence ID" value="NZ_AVPK01000004.1"/>
</dbReference>
<evidence type="ECO:0000256" key="3">
    <source>
        <dbReference type="SAM" id="Phobius"/>
    </source>
</evidence>
<reference evidence="5 6" key="1">
    <citation type="submission" date="2013-08" db="EMBL/GenBank/DDBJ databases">
        <title>The genome sequence of Knoellia subterranea.</title>
        <authorList>
            <person name="Zhu W."/>
            <person name="Wang G."/>
        </authorList>
    </citation>
    <scope>NUCLEOTIDE SEQUENCE [LARGE SCALE GENOMIC DNA]</scope>
    <source>
        <strain evidence="5 6">KCTC 19937</strain>
    </source>
</reference>
<keyword evidence="3" id="KW-1133">Transmembrane helix</keyword>
<protein>
    <recommendedName>
        <fullName evidence="4">Cell envelope-related transcriptional attenuator domain-containing protein</fullName>
    </recommendedName>
</protein>
<dbReference type="Pfam" id="PF03816">
    <property type="entry name" value="LytR_cpsA_psr"/>
    <property type="match status" value="1"/>
</dbReference>
<dbReference type="Proteomes" id="UP000030011">
    <property type="component" value="Unassembled WGS sequence"/>
</dbReference>
<feature type="domain" description="Cell envelope-related transcriptional attenuator" evidence="4">
    <location>
        <begin position="229"/>
        <end position="414"/>
    </location>
</feature>
<dbReference type="eggNOG" id="COG1316">
    <property type="taxonomic scope" value="Bacteria"/>
</dbReference>
<evidence type="ECO:0000313" key="5">
    <source>
        <dbReference type="EMBL" id="KGN37957.1"/>
    </source>
</evidence>
<keyword evidence="3" id="KW-0472">Membrane</keyword>
<dbReference type="AlphaFoldDB" id="A0A0A0JPI1"/>
<feature type="region of interest" description="Disordered" evidence="2">
    <location>
        <begin position="485"/>
        <end position="527"/>
    </location>
</feature>
<dbReference type="InterPro" id="IPR004474">
    <property type="entry name" value="LytR_CpsA_psr"/>
</dbReference>
<feature type="transmembrane region" description="Helical" evidence="3">
    <location>
        <begin position="127"/>
        <end position="147"/>
    </location>
</feature>
<keyword evidence="6" id="KW-1185">Reference proteome</keyword>
<evidence type="ECO:0000256" key="1">
    <source>
        <dbReference type="ARBA" id="ARBA00006068"/>
    </source>
</evidence>
<feature type="compositionally biased region" description="Acidic residues" evidence="2">
    <location>
        <begin position="25"/>
        <end position="45"/>
    </location>
</feature>
<gene>
    <name evidence="5" type="ORF">N803_12915</name>
</gene>
<dbReference type="PANTHER" id="PTHR33392:SF6">
    <property type="entry name" value="POLYISOPRENYL-TEICHOIC ACID--PEPTIDOGLYCAN TEICHOIC ACID TRANSFERASE TAGU"/>
    <property type="match status" value="1"/>
</dbReference>
<name>A0A0A0JPI1_9MICO</name>
<feature type="transmembrane region" description="Helical" evidence="3">
    <location>
        <begin position="159"/>
        <end position="182"/>
    </location>
</feature>
<dbReference type="InterPro" id="IPR050922">
    <property type="entry name" value="LytR/CpsA/Psr_CW_biosynth"/>
</dbReference>
<feature type="transmembrane region" description="Helical" evidence="3">
    <location>
        <begin position="87"/>
        <end position="107"/>
    </location>
</feature>
<dbReference type="STRING" id="1385521.N803_12915"/>